<keyword evidence="4" id="KW-1185">Reference proteome</keyword>
<reference evidence="3 4" key="1">
    <citation type="journal article" date="2019" name="Sci. Rep.">
        <title>Orb-weaving spider Araneus ventricosus genome elucidates the spidroin gene catalogue.</title>
        <authorList>
            <person name="Kono N."/>
            <person name="Nakamura H."/>
            <person name="Ohtoshi R."/>
            <person name="Moran D.A.P."/>
            <person name="Shinohara A."/>
            <person name="Yoshida Y."/>
            <person name="Fujiwara M."/>
            <person name="Mori M."/>
            <person name="Tomita M."/>
            <person name="Arakawa K."/>
        </authorList>
    </citation>
    <scope>NUCLEOTIDE SEQUENCE [LARGE SCALE GENOMIC DNA]</scope>
</reference>
<proteinExistence type="predicted"/>
<evidence type="ECO:0000313" key="3">
    <source>
        <dbReference type="EMBL" id="GBM92867.1"/>
    </source>
</evidence>
<keyword evidence="2" id="KW-0812">Transmembrane</keyword>
<gene>
    <name evidence="3" type="ORF">AVEN_200099_1</name>
</gene>
<keyword evidence="2" id="KW-0472">Membrane</keyword>
<dbReference type="AlphaFoldDB" id="A0A4Y2JSK5"/>
<accession>A0A4Y2JSK5</accession>
<dbReference type="Proteomes" id="UP000499080">
    <property type="component" value="Unassembled WGS sequence"/>
</dbReference>
<name>A0A4Y2JSK5_ARAVE</name>
<feature type="non-terminal residue" evidence="3">
    <location>
        <position position="1"/>
    </location>
</feature>
<sequence length="88" mass="9957">TFFQVFSFFIRFHLLHSLPPSSKSSHSSFAFIFLHVFFFIRFYLLACLLLHSRGPSGLVVRSRPRDRKVAGSKPDSTEDPPCMGPAAP</sequence>
<feature type="region of interest" description="Disordered" evidence="1">
    <location>
        <begin position="56"/>
        <end position="88"/>
    </location>
</feature>
<feature type="transmembrane region" description="Helical" evidence="2">
    <location>
        <begin position="29"/>
        <end position="51"/>
    </location>
</feature>
<evidence type="ECO:0000256" key="2">
    <source>
        <dbReference type="SAM" id="Phobius"/>
    </source>
</evidence>
<protein>
    <submittedName>
        <fullName evidence="3">Uncharacterized protein</fullName>
    </submittedName>
</protein>
<evidence type="ECO:0000313" key="4">
    <source>
        <dbReference type="Proteomes" id="UP000499080"/>
    </source>
</evidence>
<dbReference type="EMBL" id="BGPR01003826">
    <property type="protein sequence ID" value="GBM92867.1"/>
    <property type="molecule type" value="Genomic_DNA"/>
</dbReference>
<organism evidence="3 4">
    <name type="scientific">Araneus ventricosus</name>
    <name type="common">Orbweaver spider</name>
    <name type="synonym">Epeira ventricosa</name>
    <dbReference type="NCBI Taxonomy" id="182803"/>
    <lineage>
        <taxon>Eukaryota</taxon>
        <taxon>Metazoa</taxon>
        <taxon>Ecdysozoa</taxon>
        <taxon>Arthropoda</taxon>
        <taxon>Chelicerata</taxon>
        <taxon>Arachnida</taxon>
        <taxon>Araneae</taxon>
        <taxon>Araneomorphae</taxon>
        <taxon>Entelegynae</taxon>
        <taxon>Araneoidea</taxon>
        <taxon>Araneidae</taxon>
        <taxon>Araneus</taxon>
    </lineage>
</organism>
<comment type="caution">
    <text evidence="3">The sequence shown here is derived from an EMBL/GenBank/DDBJ whole genome shotgun (WGS) entry which is preliminary data.</text>
</comment>
<keyword evidence="2" id="KW-1133">Transmembrane helix</keyword>
<evidence type="ECO:0000256" key="1">
    <source>
        <dbReference type="SAM" id="MobiDB-lite"/>
    </source>
</evidence>